<dbReference type="AlphaFoldDB" id="A0A2A8CUI9"/>
<organism evidence="2 3">
    <name type="scientific">Longibacter salinarum</name>
    <dbReference type="NCBI Taxonomy" id="1850348"/>
    <lineage>
        <taxon>Bacteria</taxon>
        <taxon>Pseudomonadati</taxon>
        <taxon>Rhodothermota</taxon>
        <taxon>Rhodothermia</taxon>
        <taxon>Rhodothermales</taxon>
        <taxon>Salisaetaceae</taxon>
        <taxon>Longibacter</taxon>
    </lineage>
</organism>
<feature type="compositionally biased region" description="Low complexity" evidence="1">
    <location>
        <begin position="1"/>
        <end position="27"/>
    </location>
</feature>
<keyword evidence="3" id="KW-1185">Reference proteome</keyword>
<dbReference type="Proteomes" id="UP000220102">
    <property type="component" value="Unassembled WGS sequence"/>
</dbReference>
<reference evidence="2 3" key="1">
    <citation type="submission" date="2017-10" db="EMBL/GenBank/DDBJ databases">
        <title>Draft genome of Longibacter Salinarum.</title>
        <authorList>
            <person name="Goh K.M."/>
            <person name="Shamsir M.S."/>
            <person name="Lim S.W."/>
        </authorList>
    </citation>
    <scope>NUCLEOTIDE SEQUENCE [LARGE SCALE GENOMIC DNA]</scope>
    <source>
        <strain evidence="2 3">KCTC 52045</strain>
    </source>
</reference>
<comment type="caution">
    <text evidence="2">The sequence shown here is derived from an EMBL/GenBank/DDBJ whole genome shotgun (WGS) entry which is preliminary data.</text>
</comment>
<accession>A0A2A8CUI9</accession>
<evidence type="ECO:0000256" key="1">
    <source>
        <dbReference type="SAM" id="MobiDB-lite"/>
    </source>
</evidence>
<feature type="compositionally biased region" description="Basic and acidic residues" evidence="1">
    <location>
        <begin position="33"/>
        <end position="44"/>
    </location>
</feature>
<evidence type="ECO:0000313" key="2">
    <source>
        <dbReference type="EMBL" id="PEN12209.1"/>
    </source>
</evidence>
<dbReference type="EMBL" id="PDEQ01000008">
    <property type="protein sequence ID" value="PEN12209.1"/>
    <property type="molecule type" value="Genomic_DNA"/>
</dbReference>
<evidence type="ECO:0000313" key="3">
    <source>
        <dbReference type="Proteomes" id="UP000220102"/>
    </source>
</evidence>
<protein>
    <submittedName>
        <fullName evidence="2">Uncharacterized protein</fullName>
    </submittedName>
</protein>
<sequence>MLFLSACGSESRRSSSGSPDTSSALSTETSEIDDTRVEHDERSPKPTVSPELVGRSSFQLAPDSVDAWDYRIISESYHYYAKREGDLVFRKQVDQAWTRGLASPKSKLTVEAFTPSNLEAPRWTLRDSADTGAVWDSDYYRTVKRGCCSGETTTAIYDLETGDHVITADAGILQIERDSYFDQEQEVVVPRQTWLVGYRSMQGMLSAPVIVERDSVFGVLQMADAQDNLSRVLLRSGSMTAEETYSSREYAAFSPTIELVRQFSPESAHGVRTHGENATVETNGRALVSIRLPEMNVVIPIQDGKLTDRGATSPDEIELELQVDSVPPPKVPSSEGGLSPHDSPER</sequence>
<feature type="region of interest" description="Disordered" evidence="1">
    <location>
        <begin position="320"/>
        <end position="346"/>
    </location>
</feature>
<name>A0A2A8CUI9_9BACT</name>
<proteinExistence type="predicted"/>
<feature type="region of interest" description="Disordered" evidence="1">
    <location>
        <begin position="1"/>
        <end position="53"/>
    </location>
</feature>
<gene>
    <name evidence="2" type="ORF">CRI94_14310</name>
</gene>